<dbReference type="Proteomes" id="UP001197247">
    <property type="component" value="Unassembled WGS sequence"/>
</dbReference>
<comment type="similarity">
    <text evidence="1">Belongs to the carbohydrate kinase PfkB family.</text>
</comment>
<evidence type="ECO:0000256" key="7">
    <source>
        <dbReference type="SAM" id="MobiDB-lite"/>
    </source>
</evidence>
<proteinExistence type="inferred from homology"/>
<accession>A0ABS5TDJ5</accession>
<feature type="domain" description="Carbohydrate kinase PfkB" evidence="8">
    <location>
        <begin position="22"/>
        <end position="313"/>
    </location>
</feature>
<dbReference type="InterPro" id="IPR011611">
    <property type="entry name" value="PfkB_dom"/>
</dbReference>
<dbReference type="RefSeq" id="WP_214155447.1">
    <property type="nucleotide sequence ID" value="NZ_JAHBAY010000003.1"/>
</dbReference>
<feature type="compositionally biased region" description="Basic and acidic residues" evidence="7">
    <location>
        <begin position="211"/>
        <end position="220"/>
    </location>
</feature>
<keyword evidence="4 9" id="KW-0418">Kinase</keyword>
<evidence type="ECO:0000313" key="9">
    <source>
        <dbReference type="EMBL" id="MBT0769162.1"/>
    </source>
</evidence>
<dbReference type="InterPro" id="IPR029056">
    <property type="entry name" value="Ribokinase-like"/>
</dbReference>
<keyword evidence="5" id="KW-0067">ATP-binding</keyword>
<evidence type="ECO:0000256" key="6">
    <source>
        <dbReference type="PIRNR" id="PIRNR000535"/>
    </source>
</evidence>
<evidence type="ECO:0000313" key="10">
    <source>
        <dbReference type="Proteomes" id="UP001197247"/>
    </source>
</evidence>
<gene>
    <name evidence="9" type="ORF">KIH74_09545</name>
</gene>
<evidence type="ECO:0000256" key="5">
    <source>
        <dbReference type="ARBA" id="ARBA00022840"/>
    </source>
</evidence>
<evidence type="ECO:0000256" key="1">
    <source>
        <dbReference type="ARBA" id="ARBA00010688"/>
    </source>
</evidence>
<dbReference type="EC" id="2.7.1.-" evidence="9"/>
<dbReference type="PIRSF" id="PIRSF000535">
    <property type="entry name" value="1PFK/6PFK/LacC"/>
    <property type="match status" value="1"/>
</dbReference>
<keyword evidence="2 6" id="KW-0808">Transferase</keyword>
<keyword evidence="10" id="KW-1185">Reference proteome</keyword>
<feature type="region of interest" description="Disordered" evidence="7">
    <location>
        <begin position="201"/>
        <end position="220"/>
    </location>
</feature>
<evidence type="ECO:0000256" key="4">
    <source>
        <dbReference type="ARBA" id="ARBA00022777"/>
    </source>
</evidence>
<name>A0ABS5TDJ5_9ACTN</name>
<dbReference type="PANTHER" id="PTHR46566:SF5">
    <property type="entry name" value="1-PHOSPHOFRUCTOKINASE"/>
    <property type="match status" value="1"/>
</dbReference>
<evidence type="ECO:0000256" key="2">
    <source>
        <dbReference type="ARBA" id="ARBA00022679"/>
    </source>
</evidence>
<dbReference type="SUPFAM" id="SSF53613">
    <property type="entry name" value="Ribokinase-like"/>
    <property type="match status" value="1"/>
</dbReference>
<dbReference type="InterPro" id="IPR017583">
    <property type="entry name" value="Tagatose/fructose_Pkinase"/>
</dbReference>
<protein>
    <submittedName>
        <fullName evidence="9">Hexose kinase</fullName>
        <ecNumber evidence="9">2.7.1.-</ecNumber>
    </submittedName>
</protein>
<dbReference type="Pfam" id="PF00294">
    <property type="entry name" value="PfkB"/>
    <property type="match status" value="1"/>
</dbReference>
<organism evidence="9 10">
    <name type="scientific">Kineosporia corallincola</name>
    <dbReference type="NCBI Taxonomy" id="2835133"/>
    <lineage>
        <taxon>Bacteria</taxon>
        <taxon>Bacillati</taxon>
        <taxon>Actinomycetota</taxon>
        <taxon>Actinomycetes</taxon>
        <taxon>Kineosporiales</taxon>
        <taxon>Kineosporiaceae</taxon>
        <taxon>Kineosporia</taxon>
    </lineage>
</organism>
<sequence>MARLIVVTPNPAVDVTYHVPPFDAGDSVRVSGVSRRPGGKGLNVVRVLRALGEPSVAVLPLGGSPGRWISSMMDDEELPCEVVAVTGETRSTVAVVEPAGHPTLFNEPGPELSAAEGEALIAATVRHCEPGGVVVVAGSLPPGIGPGWIVRLVVAVQEAGAQVLADTSGSALLAAARAGADLLKPNAAEAIEAAGWEAPAALGHPTGRENSAGREDSAGEGTRLRDAVALLQRLGARDVVVSRGADGLIAFGPDGSVVEQAAVRGVTGNPTGAGDAATAGLALARVRGEPTAVGLRRAAALGAAAVLRPTAGEVDPGQVRVFEERLRSGQ</sequence>
<keyword evidence="3" id="KW-0547">Nucleotide-binding</keyword>
<dbReference type="GO" id="GO:0016301">
    <property type="term" value="F:kinase activity"/>
    <property type="evidence" value="ECO:0007669"/>
    <property type="project" value="UniProtKB-KW"/>
</dbReference>
<evidence type="ECO:0000259" key="8">
    <source>
        <dbReference type="Pfam" id="PF00294"/>
    </source>
</evidence>
<reference evidence="9 10" key="1">
    <citation type="submission" date="2021-05" db="EMBL/GenBank/DDBJ databases">
        <title>Kineosporia and Streptomyces sp. nov. two new marine actinobacteria isolated from Coral.</title>
        <authorList>
            <person name="Buangrab K."/>
            <person name="Sutthacheep M."/>
            <person name="Yeemin T."/>
            <person name="Harunari E."/>
            <person name="Igarashi Y."/>
            <person name="Kanchanasin P."/>
            <person name="Tanasupawat S."/>
            <person name="Phongsopitanun W."/>
        </authorList>
    </citation>
    <scope>NUCLEOTIDE SEQUENCE [LARGE SCALE GENOMIC DNA]</scope>
    <source>
        <strain evidence="9 10">J2-2</strain>
    </source>
</reference>
<evidence type="ECO:0000256" key="3">
    <source>
        <dbReference type="ARBA" id="ARBA00022741"/>
    </source>
</evidence>
<dbReference type="NCBIfam" id="TIGR03168">
    <property type="entry name" value="1-PFK"/>
    <property type="match status" value="1"/>
</dbReference>
<dbReference type="PANTHER" id="PTHR46566">
    <property type="entry name" value="1-PHOSPHOFRUCTOKINASE-RELATED"/>
    <property type="match status" value="1"/>
</dbReference>
<comment type="caution">
    <text evidence="9">The sequence shown here is derived from an EMBL/GenBank/DDBJ whole genome shotgun (WGS) entry which is preliminary data.</text>
</comment>
<dbReference type="Gene3D" id="3.40.1190.20">
    <property type="match status" value="1"/>
</dbReference>
<dbReference type="EMBL" id="JAHBAY010000003">
    <property type="protein sequence ID" value="MBT0769162.1"/>
    <property type="molecule type" value="Genomic_DNA"/>
</dbReference>